<accession>A0A1F4WBX3</accession>
<dbReference type="Proteomes" id="UP000176492">
    <property type="component" value="Unassembled WGS sequence"/>
</dbReference>
<gene>
    <name evidence="1" type="ORF">A3J33_04230</name>
</gene>
<evidence type="ECO:0000313" key="1">
    <source>
        <dbReference type="EMBL" id="OGC66828.1"/>
    </source>
</evidence>
<organism evidence="1 2">
    <name type="scientific">candidate division WWE3 bacterium RIFCSPLOWO2_02_FULL_53_10</name>
    <dbReference type="NCBI Taxonomy" id="1802629"/>
    <lineage>
        <taxon>Bacteria</taxon>
        <taxon>Katanobacteria</taxon>
    </lineage>
</organism>
<dbReference type="EMBL" id="MEVM01000122">
    <property type="protein sequence ID" value="OGC66828.1"/>
    <property type="molecule type" value="Genomic_DNA"/>
</dbReference>
<comment type="caution">
    <text evidence="1">The sequence shown here is derived from an EMBL/GenBank/DDBJ whole genome shotgun (WGS) entry which is preliminary data.</text>
</comment>
<sequence>MTEWEEEAEWAWSWIVEVRGLDFAVRDSLRAWTGKDFPDLDLNDAKRLRERLIGNEGPSAAAAAWEFVRARDKK</sequence>
<reference evidence="1 2" key="1">
    <citation type="journal article" date="2016" name="Nat. Commun.">
        <title>Thousands of microbial genomes shed light on interconnected biogeochemical processes in an aquifer system.</title>
        <authorList>
            <person name="Anantharaman K."/>
            <person name="Brown C.T."/>
            <person name="Hug L.A."/>
            <person name="Sharon I."/>
            <person name="Castelle C.J."/>
            <person name="Probst A.J."/>
            <person name="Thomas B.C."/>
            <person name="Singh A."/>
            <person name="Wilkins M.J."/>
            <person name="Karaoz U."/>
            <person name="Brodie E.L."/>
            <person name="Williams K.H."/>
            <person name="Hubbard S.S."/>
            <person name="Banfield J.F."/>
        </authorList>
    </citation>
    <scope>NUCLEOTIDE SEQUENCE [LARGE SCALE GENOMIC DNA]</scope>
</reference>
<evidence type="ECO:0000313" key="2">
    <source>
        <dbReference type="Proteomes" id="UP000176492"/>
    </source>
</evidence>
<name>A0A1F4WBX3_UNCKA</name>
<protein>
    <submittedName>
        <fullName evidence="1">Uncharacterized protein</fullName>
    </submittedName>
</protein>
<dbReference type="AlphaFoldDB" id="A0A1F4WBX3"/>
<proteinExistence type="predicted"/>